<dbReference type="Gene3D" id="2.130.10.10">
    <property type="entry name" value="YVTN repeat-like/Quinoprotein amine dehydrogenase"/>
    <property type="match status" value="3"/>
</dbReference>
<name>A0A1B7MK90_9AGAM</name>
<protein>
    <submittedName>
        <fullName evidence="4">YVTN repeat-like/Quino protein amine dehydrogenase</fullName>
    </submittedName>
</protein>
<dbReference type="PROSITE" id="PS50294">
    <property type="entry name" value="WD_REPEATS_REGION"/>
    <property type="match status" value="2"/>
</dbReference>
<dbReference type="OrthoDB" id="2687506at2759"/>
<dbReference type="InterPro" id="IPR015943">
    <property type="entry name" value="WD40/YVTN_repeat-like_dom_sf"/>
</dbReference>
<feature type="repeat" description="WD" evidence="3">
    <location>
        <begin position="277"/>
        <end position="318"/>
    </location>
</feature>
<proteinExistence type="predicted"/>
<dbReference type="PROSITE" id="PS00678">
    <property type="entry name" value="WD_REPEATS_1"/>
    <property type="match status" value="1"/>
</dbReference>
<keyword evidence="1 3" id="KW-0853">WD repeat</keyword>
<organism evidence="4 5">
    <name type="scientific">Rhizopogon vinicolor AM-OR11-026</name>
    <dbReference type="NCBI Taxonomy" id="1314800"/>
    <lineage>
        <taxon>Eukaryota</taxon>
        <taxon>Fungi</taxon>
        <taxon>Dikarya</taxon>
        <taxon>Basidiomycota</taxon>
        <taxon>Agaricomycotina</taxon>
        <taxon>Agaricomycetes</taxon>
        <taxon>Agaricomycetidae</taxon>
        <taxon>Boletales</taxon>
        <taxon>Suillineae</taxon>
        <taxon>Rhizopogonaceae</taxon>
        <taxon>Rhizopogon</taxon>
    </lineage>
</organism>
<accession>A0A1B7MK90</accession>
<evidence type="ECO:0000313" key="5">
    <source>
        <dbReference type="Proteomes" id="UP000092154"/>
    </source>
</evidence>
<dbReference type="Pfam" id="PF00400">
    <property type="entry name" value="WD40"/>
    <property type="match status" value="5"/>
</dbReference>
<dbReference type="PROSITE" id="PS50082">
    <property type="entry name" value="WD_REPEATS_2"/>
    <property type="match status" value="2"/>
</dbReference>
<dbReference type="AlphaFoldDB" id="A0A1B7MK90"/>
<dbReference type="Proteomes" id="UP000092154">
    <property type="component" value="Unassembled WGS sequence"/>
</dbReference>
<dbReference type="SMART" id="SM00320">
    <property type="entry name" value="WD40"/>
    <property type="match status" value="7"/>
</dbReference>
<sequence length="459" mass="51302">MTLEGHTAAATVISYFSDGKQIISGSRDKTVRWWDLEEGKEIEEARDVCEEGVEALAISRDGRWLLASGSGNAVWIWRLDTGKLVAGPLKRWHSDDSGGLVYEVRFSPDSKKLAVVTSSDDNPTRIYEFDTMTPQIVRSPLEQHIRHIRICTSYCADGKHMISGRFWDKTIRCWDPQTVIDLLDGEREEKPVFTSIAYFPNRKQIITGGPNEKSARRWDLQRAKEVGEARFVCEQEILAVTVSRDGRWVVIGGGDLRCGGPGELKACEVETGIVKTFEGHSSIVTCIDISADSTLLASGSIDHTVQIWNLDTGELVAGPFKLDSVDILGAVRFSQDSRKLAMNSAVGKSLEVWDIEAQALDVRVGKQYKTKNHIMGLSYCLDGRQIISGSRGTVRRWDMEAGKEIEEARNVCEQEVRTLAISRDGRWVVTSAPTPDLLRNHPRKIKATEVEMWVSYCLL</sequence>
<dbReference type="PANTHER" id="PTHR19848">
    <property type="entry name" value="WD40 REPEAT PROTEIN"/>
    <property type="match status" value="1"/>
</dbReference>
<dbReference type="InterPro" id="IPR020472">
    <property type="entry name" value="WD40_PAC1"/>
</dbReference>
<evidence type="ECO:0000313" key="4">
    <source>
        <dbReference type="EMBL" id="OAX33014.1"/>
    </source>
</evidence>
<dbReference type="SUPFAM" id="SSF50998">
    <property type="entry name" value="Quinoprotein alcohol dehydrogenase-like"/>
    <property type="match status" value="1"/>
</dbReference>
<dbReference type="InterPro" id="IPR019775">
    <property type="entry name" value="WD40_repeat_CS"/>
</dbReference>
<keyword evidence="5" id="KW-1185">Reference proteome</keyword>
<dbReference type="PRINTS" id="PR00320">
    <property type="entry name" value="GPROTEINBRPT"/>
</dbReference>
<dbReference type="PANTHER" id="PTHR19848:SF8">
    <property type="entry name" value="F-BOX AND WD REPEAT DOMAIN CONTAINING 7"/>
    <property type="match status" value="1"/>
</dbReference>
<dbReference type="STRING" id="1314800.A0A1B7MK90"/>
<dbReference type="InParanoid" id="A0A1B7MK90"/>
<dbReference type="EMBL" id="KV448858">
    <property type="protein sequence ID" value="OAX33014.1"/>
    <property type="molecule type" value="Genomic_DNA"/>
</dbReference>
<keyword evidence="2" id="KW-0677">Repeat</keyword>
<reference evidence="4 5" key="1">
    <citation type="submission" date="2016-06" db="EMBL/GenBank/DDBJ databases">
        <title>Comparative genomics of the ectomycorrhizal sister species Rhizopogon vinicolor and Rhizopogon vesiculosus (Basidiomycota: Boletales) reveals a divergence of the mating type B locus.</title>
        <authorList>
            <consortium name="DOE Joint Genome Institute"/>
            <person name="Mujic A.B."/>
            <person name="Kuo A."/>
            <person name="Tritt A."/>
            <person name="Lipzen A."/>
            <person name="Chen C."/>
            <person name="Johnson J."/>
            <person name="Sharma A."/>
            <person name="Barry K."/>
            <person name="Grigoriev I.V."/>
            <person name="Spatafora J.W."/>
        </authorList>
    </citation>
    <scope>NUCLEOTIDE SEQUENCE [LARGE SCALE GENOMIC DNA]</scope>
    <source>
        <strain evidence="4 5">AM-OR11-026</strain>
    </source>
</reference>
<feature type="repeat" description="WD" evidence="3">
    <location>
        <begin position="3"/>
        <end position="44"/>
    </location>
</feature>
<dbReference type="CDD" id="cd00200">
    <property type="entry name" value="WD40"/>
    <property type="match status" value="1"/>
</dbReference>
<evidence type="ECO:0000256" key="2">
    <source>
        <dbReference type="ARBA" id="ARBA00022737"/>
    </source>
</evidence>
<dbReference type="InterPro" id="IPR001680">
    <property type="entry name" value="WD40_rpt"/>
</dbReference>
<evidence type="ECO:0000256" key="1">
    <source>
        <dbReference type="ARBA" id="ARBA00022574"/>
    </source>
</evidence>
<evidence type="ECO:0000256" key="3">
    <source>
        <dbReference type="PROSITE-ProRule" id="PRU00221"/>
    </source>
</evidence>
<dbReference type="InterPro" id="IPR011047">
    <property type="entry name" value="Quinoprotein_ADH-like_sf"/>
</dbReference>
<gene>
    <name evidence="4" type="ORF">K503DRAFT_749252</name>
</gene>